<dbReference type="AlphaFoldDB" id="A0A4Q7N2R8"/>
<evidence type="ECO:0000259" key="2">
    <source>
        <dbReference type="Pfam" id="PF04773"/>
    </source>
</evidence>
<dbReference type="RefSeq" id="WP_130538742.1">
    <property type="nucleotide sequence ID" value="NZ_CP042431.1"/>
</dbReference>
<keyword evidence="1" id="KW-0812">Transmembrane</keyword>
<name>A0A4Q7N2R8_9BACT</name>
<protein>
    <submittedName>
        <fullName evidence="4">FecR family protein</fullName>
    </submittedName>
</protein>
<dbReference type="InterPro" id="IPR006860">
    <property type="entry name" value="FecR"/>
</dbReference>
<dbReference type="PANTHER" id="PTHR30273">
    <property type="entry name" value="PERIPLASMIC SIGNAL SENSOR AND SIGMA FACTOR ACTIVATOR FECR-RELATED"/>
    <property type="match status" value="1"/>
</dbReference>
<keyword evidence="5" id="KW-1185">Reference proteome</keyword>
<dbReference type="GO" id="GO:0016989">
    <property type="term" value="F:sigma factor antagonist activity"/>
    <property type="evidence" value="ECO:0007669"/>
    <property type="project" value="TreeGrafter"/>
</dbReference>
<evidence type="ECO:0000313" key="5">
    <source>
        <dbReference type="Proteomes" id="UP000293874"/>
    </source>
</evidence>
<evidence type="ECO:0000313" key="4">
    <source>
        <dbReference type="EMBL" id="RZS74268.1"/>
    </source>
</evidence>
<feature type="domain" description="Protein FecR C-terminal" evidence="3">
    <location>
        <begin position="335"/>
        <end position="401"/>
    </location>
</feature>
<dbReference type="Gene3D" id="3.55.50.30">
    <property type="match status" value="1"/>
</dbReference>
<sequence>MQNSHIHNLVRAFLENELNETEQQEFYQLLKDPAQRELLSEIFMELNGDPDLQLPFDESLMPVLKAVMQADRAAAPVVEMYSPKRSRRWIWIAAAVLLLLTTGTWLFFADNKNGKEEQHAIASTVSIPPGSDGAILTLADGSKMLLDSLADGVIARQQGADLVLKNRELAYESKKNLNAPVVYNTITTPRGRQYQFQLSDGTGVWLNAGSSITFPTAFSNTGRNVKITGEVYFEVAKKMASGGNRVPFTVSVNDPADAARNMDILVLGTHFNVNAYADEPQVNTTLLEGSIQLKKNNEQYLLLPGQQARLQNNGTFKMIDRINAEEVLAWKDGFFYFDHTDLQTVMRQLSRWYDVSVEYRGEIPDLKFVGEIPRSAQLDQVFQILGKTKLRFTVDNKKIIVHP</sequence>
<dbReference type="Gene3D" id="2.60.120.1440">
    <property type="match status" value="1"/>
</dbReference>
<keyword evidence="1" id="KW-0472">Membrane</keyword>
<organism evidence="4 5">
    <name type="scientific">Pseudobacter ginsenosidimutans</name>
    <dbReference type="NCBI Taxonomy" id="661488"/>
    <lineage>
        <taxon>Bacteria</taxon>
        <taxon>Pseudomonadati</taxon>
        <taxon>Bacteroidota</taxon>
        <taxon>Chitinophagia</taxon>
        <taxon>Chitinophagales</taxon>
        <taxon>Chitinophagaceae</taxon>
        <taxon>Pseudobacter</taxon>
    </lineage>
</organism>
<keyword evidence="1" id="KW-1133">Transmembrane helix</keyword>
<evidence type="ECO:0000259" key="3">
    <source>
        <dbReference type="Pfam" id="PF16344"/>
    </source>
</evidence>
<feature type="transmembrane region" description="Helical" evidence="1">
    <location>
        <begin position="89"/>
        <end position="108"/>
    </location>
</feature>
<dbReference type="Pfam" id="PF16344">
    <property type="entry name" value="FecR_C"/>
    <property type="match status" value="1"/>
</dbReference>
<dbReference type="InterPro" id="IPR012373">
    <property type="entry name" value="Ferrdict_sens_TM"/>
</dbReference>
<comment type="caution">
    <text evidence="4">The sequence shown here is derived from an EMBL/GenBank/DDBJ whole genome shotgun (WGS) entry which is preliminary data.</text>
</comment>
<reference evidence="4 5" key="1">
    <citation type="submission" date="2019-02" db="EMBL/GenBank/DDBJ databases">
        <title>Genomic Encyclopedia of Type Strains, Phase IV (KMG-IV): sequencing the most valuable type-strain genomes for metagenomic binning, comparative biology and taxonomic classification.</title>
        <authorList>
            <person name="Goeker M."/>
        </authorList>
    </citation>
    <scope>NUCLEOTIDE SEQUENCE [LARGE SCALE GENOMIC DNA]</scope>
    <source>
        <strain evidence="4 5">DSM 18116</strain>
    </source>
</reference>
<dbReference type="Pfam" id="PF04773">
    <property type="entry name" value="FecR"/>
    <property type="match status" value="1"/>
</dbReference>
<gene>
    <name evidence="4" type="ORF">EV199_0112</name>
</gene>
<dbReference type="Proteomes" id="UP000293874">
    <property type="component" value="Unassembled WGS sequence"/>
</dbReference>
<evidence type="ECO:0000256" key="1">
    <source>
        <dbReference type="SAM" id="Phobius"/>
    </source>
</evidence>
<proteinExistence type="predicted"/>
<dbReference type="OrthoDB" id="704021at2"/>
<accession>A0A4Q7N2R8</accession>
<dbReference type="PANTHER" id="PTHR30273:SF2">
    <property type="entry name" value="PROTEIN FECR"/>
    <property type="match status" value="1"/>
</dbReference>
<dbReference type="EMBL" id="SGXA01000001">
    <property type="protein sequence ID" value="RZS74268.1"/>
    <property type="molecule type" value="Genomic_DNA"/>
</dbReference>
<dbReference type="InterPro" id="IPR032508">
    <property type="entry name" value="FecR_C"/>
</dbReference>
<feature type="domain" description="FecR protein" evidence="2">
    <location>
        <begin position="185"/>
        <end position="291"/>
    </location>
</feature>